<dbReference type="Pfam" id="PF07859">
    <property type="entry name" value="Abhydrolase_3"/>
    <property type="match status" value="1"/>
</dbReference>
<evidence type="ECO:0000313" key="4">
    <source>
        <dbReference type="Proteomes" id="UP000068603"/>
    </source>
</evidence>
<name>A0A125F9B9_9BURK</name>
<organism evidence="3">
    <name type="scientific">Burkholderia stagnalis</name>
    <dbReference type="NCBI Taxonomy" id="1503054"/>
    <lineage>
        <taxon>Bacteria</taxon>
        <taxon>Pseudomonadati</taxon>
        <taxon>Pseudomonadota</taxon>
        <taxon>Betaproteobacteria</taxon>
        <taxon>Burkholderiales</taxon>
        <taxon>Burkholderiaceae</taxon>
        <taxon>Burkholderia</taxon>
        <taxon>Burkholderia cepacia complex</taxon>
    </lineage>
</organism>
<dbReference type="InterPro" id="IPR029058">
    <property type="entry name" value="AB_hydrolase_fold"/>
</dbReference>
<evidence type="ECO:0000313" key="3">
    <source>
        <dbReference type="EMBL" id="KWA55085.1"/>
    </source>
</evidence>
<dbReference type="PANTHER" id="PTHR48081">
    <property type="entry name" value="AB HYDROLASE SUPERFAMILY PROTEIN C4A8.06C"/>
    <property type="match status" value="1"/>
</dbReference>
<gene>
    <name evidence="3" type="ORF">WT44_28025</name>
</gene>
<reference evidence="3 4" key="1">
    <citation type="submission" date="2015-11" db="EMBL/GenBank/DDBJ databases">
        <title>Expanding the genomic diversity of Burkholderia species for the development of highly accurate diagnostics.</title>
        <authorList>
            <person name="Sahl J."/>
            <person name="Keim P."/>
            <person name="Wagner D."/>
        </authorList>
    </citation>
    <scope>NUCLEOTIDE SEQUENCE [LARGE SCALE GENOMIC DNA]</scope>
    <source>
        <strain evidence="3 4">MSMB1960WGS</strain>
    </source>
</reference>
<evidence type="ECO:0000256" key="1">
    <source>
        <dbReference type="ARBA" id="ARBA00022801"/>
    </source>
</evidence>
<dbReference type="Proteomes" id="UP000068603">
    <property type="component" value="Unassembled WGS sequence"/>
</dbReference>
<dbReference type="RefSeq" id="WP_060149266.1">
    <property type="nucleotide sequence ID" value="NZ_CP156687.1"/>
</dbReference>
<dbReference type="GeneID" id="93057946"/>
<evidence type="ECO:0000259" key="2">
    <source>
        <dbReference type="Pfam" id="PF07859"/>
    </source>
</evidence>
<dbReference type="GO" id="GO:0016787">
    <property type="term" value="F:hydrolase activity"/>
    <property type="evidence" value="ECO:0007669"/>
    <property type="project" value="UniProtKB-KW"/>
</dbReference>
<comment type="caution">
    <text evidence="3">The sequence shown here is derived from an EMBL/GenBank/DDBJ whole genome shotgun (WGS) entry which is preliminary data.</text>
</comment>
<accession>A0A125F9B9</accession>
<keyword evidence="1" id="KW-0378">Hydrolase</keyword>
<dbReference type="STRING" id="1503054.WT74_19930"/>
<dbReference type="Gene3D" id="3.40.50.1820">
    <property type="entry name" value="alpha/beta hydrolase"/>
    <property type="match status" value="1"/>
</dbReference>
<dbReference type="AlphaFoldDB" id="A0A125F9B9"/>
<feature type="domain" description="Alpha/beta hydrolase fold-3" evidence="2">
    <location>
        <begin position="80"/>
        <end position="286"/>
    </location>
</feature>
<dbReference type="InterPro" id="IPR013094">
    <property type="entry name" value="AB_hydrolase_3"/>
</dbReference>
<dbReference type="InterPro" id="IPR050300">
    <property type="entry name" value="GDXG_lipolytic_enzyme"/>
</dbReference>
<proteinExistence type="predicted"/>
<dbReference type="SUPFAM" id="SSF53474">
    <property type="entry name" value="alpha/beta-Hydrolases"/>
    <property type="match status" value="1"/>
</dbReference>
<dbReference type="EMBL" id="LPHB01000072">
    <property type="protein sequence ID" value="KWA55085.1"/>
    <property type="molecule type" value="Genomic_DNA"/>
</dbReference>
<sequence>MPLDPRLAAWLDQLPAAGSPASLAELRAATDASLRALHGPLETVARTETYAVPVRDGQSIRVRAYWPAAIDNSASPVPAIVYAHGGGWCLGTLALYDNPCHALANVTQCVVLSVDYRLAPEHPFPVPLEDVCDALAWVFAHAAGLGIDPARIAVGGDSAGGNLAAAACLVARDEGGPPIAHQLLLYPPLDASMDTASYRTYGQGHYLTSDVMRYCFDTYLADPADGRSPYVSPLRAATHAGLPPATLLVCEYDPLRDEAEAYAEKLRQSGVPVQVEWLPGMLHACIHMCGLTPGARRLFDVAGARIAQCFRR</sequence>
<dbReference type="PANTHER" id="PTHR48081:SF8">
    <property type="entry name" value="ALPHA_BETA HYDROLASE FOLD-3 DOMAIN-CONTAINING PROTEIN-RELATED"/>
    <property type="match status" value="1"/>
</dbReference>
<protein>
    <submittedName>
        <fullName evidence="3">Esterase</fullName>
    </submittedName>
</protein>